<keyword evidence="12" id="KW-1185">Reference proteome</keyword>
<dbReference type="Pfam" id="PF00112">
    <property type="entry name" value="Peptidase_C1"/>
    <property type="match status" value="1"/>
</dbReference>
<dbReference type="Proteomes" id="UP000007305">
    <property type="component" value="Chromosome 2"/>
</dbReference>
<dbReference type="Gene3D" id="3.90.70.10">
    <property type="entry name" value="Cysteine proteinases"/>
    <property type="match status" value="1"/>
</dbReference>
<keyword evidence="6" id="KW-1015">Disulfide bond</keyword>
<evidence type="ECO:0000313" key="12">
    <source>
        <dbReference type="Proteomes" id="UP000007305"/>
    </source>
</evidence>
<dbReference type="PRINTS" id="PR00705">
    <property type="entry name" value="PAPAIN"/>
</dbReference>
<evidence type="ECO:0000256" key="1">
    <source>
        <dbReference type="ARBA" id="ARBA00008455"/>
    </source>
</evidence>
<dbReference type="EMBL" id="CM007648">
    <property type="protein sequence ID" value="ONM18768.1"/>
    <property type="molecule type" value="Genomic_DNA"/>
</dbReference>
<evidence type="ECO:0007829" key="13">
    <source>
        <dbReference type="PeptideAtlas" id="A0A1D6EEX8"/>
    </source>
</evidence>
<dbReference type="GeneID" id="103646785"/>
<dbReference type="OrthoDB" id="588615at2759"/>
<evidence type="ECO:0000256" key="4">
    <source>
        <dbReference type="ARBA" id="ARBA00022801"/>
    </source>
</evidence>
<accession>A0A1D6EEX8</accession>
<comment type="similarity">
    <text evidence="1">Belongs to the peptidase C1 family.</text>
</comment>
<feature type="domain" description="Cathepsin propeptide inhibitor" evidence="9">
    <location>
        <begin position="41"/>
        <end position="98"/>
    </location>
</feature>
<name>A0A1D6EEX8_MAIZE</name>
<keyword evidence="13" id="KW-1267">Proteomics identification</keyword>
<keyword evidence="3 7" id="KW-0732">Signal</keyword>
<dbReference type="Pfam" id="PF08246">
    <property type="entry name" value="Inhibitor_I29"/>
    <property type="match status" value="1"/>
</dbReference>
<dbReference type="GO" id="GO:0004197">
    <property type="term" value="F:cysteine-type endopeptidase activity"/>
    <property type="evidence" value="ECO:0000318"/>
    <property type="project" value="GO_Central"/>
</dbReference>
<dbReference type="Gramene" id="Zm00001eb088060_T001">
    <property type="protein sequence ID" value="Zm00001eb088060_P001"/>
    <property type="gene ID" value="Zm00001eb088060"/>
</dbReference>
<dbReference type="GO" id="GO:0005615">
    <property type="term" value="C:extracellular space"/>
    <property type="evidence" value="ECO:0000318"/>
    <property type="project" value="GO_Central"/>
</dbReference>
<dbReference type="KEGG" id="zma:103646785"/>
<feature type="domain" description="Peptidase C1A papain C-terminal" evidence="8">
    <location>
        <begin position="127"/>
        <end position="342"/>
    </location>
</feature>
<dbReference type="InterPro" id="IPR013128">
    <property type="entry name" value="Peptidase_C1A"/>
</dbReference>
<dbReference type="PANTHER" id="PTHR12411">
    <property type="entry name" value="CYSTEINE PROTEASE FAMILY C1-RELATED"/>
    <property type="match status" value="1"/>
</dbReference>
<reference evidence="11" key="2">
    <citation type="submission" date="2019-07" db="EMBL/GenBank/DDBJ databases">
        <authorList>
            <person name="Seetharam A."/>
            <person name="Woodhouse M."/>
            <person name="Cannon E."/>
        </authorList>
    </citation>
    <scope>NUCLEOTIDE SEQUENCE [LARGE SCALE GENOMIC DNA]</scope>
    <source>
        <strain evidence="11">cv. B73</strain>
    </source>
</reference>
<keyword evidence="4" id="KW-0378">Hydrolase</keyword>
<dbReference type="GO" id="GO:0005764">
    <property type="term" value="C:lysosome"/>
    <property type="evidence" value="ECO:0000318"/>
    <property type="project" value="GO_Central"/>
</dbReference>
<evidence type="ECO:0000256" key="2">
    <source>
        <dbReference type="ARBA" id="ARBA00022670"/>
    </source>
</evidence>
<keyword evidence="5" id="KW-0788">Thiol protease</keyword>
<dbReference type="FunFam" id="3.90.70.10:FF:000023">
    <property type="entry name" value="Senescence-specific cysteine protease SAG39"/>
    <property type="match status" value="1"/>
</dbReference>
<dbReference type="EnsemblPlants" id="Zm00001eb088060_T001">
    <property type="protein sequence ID" value="Zm00001eb088060_P001"/>
    <property type="gene ID" value="Zm00001eb088060"/>
</dbReference>
<dbReference type="InterPro" id="IPR039417">
    <property type="entry name" value="Peptidase_C1A_papain-like"/>
</dbReference>
<evidence type="ECO:0000256" key="6">
    <source>
        <dbReference type="ARBA" id="ARBA00023157"/>
    </source>
</evidence>
<dbReference type="RefSeq" id="XP_008669668.1">
    <property type="nucleotide sequence ID" value="XM_008671446.2"/>
</dbReference>
<dbReference type="OMA" id="AESAHCI"/>
<dbReference type="SMART" id="SM00645">
    <property type="entry name" value="Pept_C1"/>
    <property type="match status" value="1"/>
</dbReference>
<reference evidence="11" key="3">
    <citation type="submission" date="2021-05" db="UniProtKB">
        <authorList>
            <consortium name="EnsemblPlants"/>
        </authorList>
    </citation>
    <scope>IDENTIFICATION</scope>
    <source>
        <strain evidence="11">cv. B73</strain>
    </source>
</reference>
<evidence type="ECO:0000313" key="11">
    <source>
        <dbReference type="EnsemblPlants" id="Zm00001eb088060_P001"/>
    </source>
</evidence>
<evidence type="ECO:0000256" key="7">
    <source>
        <dbReference type="SAM" id="SignalP"/>
    </source>
</evidence>
<sequence length="343" mass="37253">MVSSRAFLLLLAILTGCACSFPSPVLAARELSDDAAMAERHERWMAVYGRVYKDAAEKARRFEVFKDNLAFVESFNADKKNKFWLGVNQFADLTTEEFKANKGFKPISAEEVPTTGFKYENLSVSALPTAVDWRTKGAVTPIKNQGQCGCCWAFSAVAAMEGIVKLSTDNLVSLSEQELVDCDTHSMDEGCEGGWMDSAFEFVIKNGGLATESSYPYKAVDGKCKGGSKSAATIKGHEDVPPNNEAALMKAVASQPVSVAVDASDRTFMLYSGGVMTGSCGTQLDHGIAAIGYGVESDGTKYWILKNSWGTTWGEKRFLRMEKDISDKQGMCGLAMKPSYPTE</sequence>
<dbReference type="InterPro" id="IPR038765">
    <property type="entry name" value="Papain-like_cys_pep_sf"/>
</dbReference>
<dbReference type="InterPro" id="IPR000668">
    <property type="entry name" value="Peptidase_C1A_C"/>
</dbReference>
<gene>
    <name evidence="11" type="primary">LOC103646785</name>
    <name evidence="10" type="ORF">ZEAMMB73_Zm00001d004355</name>
</gene>
<organism evidence="10">
    <name type="scientific">Zea mays</name>
    <name type="common">Maize</name>
    <dbReference type="NCBI Taxonomy" id="4577"/>
    <lineage>
        <taxon>Eukaryota</taxon>
        <taxon>Viridiplantae</taxon>
        <taxon>Streptophyta</taxon>
        <taxon>Embryophyta</taxon>
        <taxon>Tracheophyta</taxon>
        <taxon>Spermatophyta</taxon>
        <taxon>Magnoliopsida</taxon>
        <taxon>Liliopsida</taxon>
        <taxon>Poales</taxon>
        <taxon>Poaceae</taxon>
        <taxon>PACMAD clade</taxon>
        <taxon>Panicoideae</taxon>
        <taxon>Andropogonodae</taxon>
        <taxon>Andropogoneae</taxon>
        <taxon>Tripsacinae</taxon>
        <taxon>Zea</taxon>
    </lineage>
</organism>
<evidence type="ECO:0000256" key="3">
    <source>
        <dbReference type="ARBA" id="ARBA00022729"/>
    </source>
</evidence>
<dbReference type="AlphaFoldDB" id="A0A1D6EEX8"/>
<reference evidence="10 12" key="1">
    <citation type="submission" date="2015-12" db="EMBL/GenBank/DDBJ databases">
        <title>Update maize B73 reference genome by single molecule sequencing technologies.</title>
        <authorList>
            <consortium name="Maize Genome Sequencing Project"/>
            <person name="Ware D."/>
        </authorList>
    </citation>
    <scope>NUCLEOTIDE SEQUENCE [LARGE SCALE GENOMIC DNA]</scope>
    <source>
        <strain evidence="12">cv. B73</strain>
        <tissue evidence="10">Seedling</tissue>
    </source>
</reference>
<dbReference type="InterPro" id="IPR013201">
    <property type="entry name" value="Prot_inhib_I29"/>
</dbReference>
<dbReference type="PaxDb" id="4577-GRMZM2G019742_P01"/>
<dbReference type="STRING" id="4577.A0A1D6EEX8"/>
<dbReference type="eggNOG" id="KOG1543">
    <property type="taxonomic scope" value="Eukaryota"/>
</dbReference>
<evidence type="ECO:0000259" key="8">
    <source>
        <dbReference type="SMART" id="SM00645"/>
    </source>
</evidence>
<dbReference type="SMR" id="A0A1D6EEX8"/>
<protein>
    <submittedName>
        <fullName evidence="10">Senescence-specific cysteine protease SAG12</fullName>
    </submittedName>
</protein>
<dbReference type="InterPro" id="IPR025660">
    <property type="entry name" value="Pept_his_AS"/>
</dbReference>
<dbReference type="PROSITE" id="PS51257">
    <property type="entry name" value="PROKAR_LIPOPROTEIN"/>
    <property type="match status" value="1"/>
</dbReference>
<evidence type="ECO:0000256" key="5">
    <source>
        <dbReference type="ARBA" id="ARBA00022807"/>
    </source>
</evidence>
<dbReference type="SMART" id="SM00848">
    <property type="entry name" value="Inhibitor_I29"/>
    <property type="match status" value="1"/>
</dbReference>
<proteinExistence type="evidence at protein level"/>
<feature type="chain" id="PRO_5010752532" evidence="7">
    <location>
        <begin position="21"/>
        <end position="343"/>
    </location>
</feature>
<dbReference type="PROSITE" id="PS00639">
    <property type="entry name" value="THIOL_PROTEASE_HIS"/>
    <property type="match status" value="1"/>
</dbReference>
<dbReference type="PROSITE" id="PS00139">
    <property type="entry name" value="THIOL_PROTEASE_CYS"/>
    <property type="match status" value="1"/>
</dbReference>
<dbReference type="SUPFAM" id="SSF54001">
    <property type="entry name" value="Cysteine proteinases"/>
    <property type="match status" value="1"/>
</dbReference>
<evidence type="ECO:0000259" key="9">
    <source>
        <dbReference type="SMART" id="SM00848"/>
    </source>
</evidence>
<keyword evidence="2 10" id="KW-0645">Protease</keyword>
<evidence type="ECO:0000313" key="10">
    <source>
        <dbReference type="EMBL" id="ONM18768.1"/>
    </source>
</evidence>
<feature type="signal peptide" evidence="7">
    <location>
        <begin position="1"/>
        <end position="20"/>
    </location>
</feature>
<dbReference type="CDD" id="cd02248">
    <property type="entry name" value="Peptidase_C1A"/>
    <property type="match status" value="1"/>
</dbReference>
<dbReference type="InterPro" id="IPR000169">
    <property type="entry name" value="Pept_cys_AS"/>
</dbReference>
<dbReference type="GO" id="GO:0051603">
    <property type="term" value="P:proteolysis involved in protein catabolic process"/>
    <property type="evidence" value="ECO:0000318"/>
    <property type="project" value="GO_Central"/>
</dbReference>